<dbReference type="KEGG" id="csl:COCSUDRAFT_83479"/>
<evidence type="ECO:0000256" key="1">
    <source>
        <dbReference type="ARBA" id="ARBA00004370"/>
    </source>
</evidence>
<dbReference type="GeneID" id="17040507"/>
<dbReference type="STRING" id="574566.I0YVV3"/>
<name>I0YVV3_COCSC</name>
<comment type="subcellular location">
    <subcellularLocation>
        <location evidence="1">Membrane</location>
    </subcellularLocation>
</comment>
<evidence type="ECO:0000313" key="6">
    <source>
        <dbReference type="Proteomes" id="UP000007264"/>
    </source>
</evidence>
<evidence type="ECO:0000256" key="2">
    <source>
        <dbReference type="ARBA" id="ARBA00023136"/>
    </source>
</evidence>
<evidence type="ECO:0000259" key="4">
    <source>
        <dbReference type="Pfam" id="PF07064"/>
    </source>
</evidence>
<organism evidence="5 6">
    <name type="scientific">Coccomyxa subellipsoidea (strain C-169)</name>
    <name type="common">Green microalga</name>
    <dbReference type="NCBI Taxonomy" id="574566"/>
    <lineage>
        <taxon>Eukaryota</taxon>
        <taxon>Viridiplantae</taxon>
        <taxon>Chlorophyta</taxon>
        <taxon>core chlorophytes</taxon>
        <taxon>Trebouxiophyceae</taxon>
        <taxon>Trebouxiophyceae incertae sedis</taxon>
        <taxon>Coccomyxaceae</taxon>
        <taxon>Coccomyxa</taxon>
        <taxon>Coccomyxa subellipsoidea</taxon>
    </lineage>
</organism>
<dbReference type="InterPro" id="IPR009771">
    <property type="entry name" value="RIC1_C"/>
</dbReference>
<feature type="region of interest" description="Disordered" evidence="3">
    <location>
        <begin position="101"/>
        <end position="131"/>
    </location>
</feature>
<dbReference type="GO" id="GO:0000139">
    <property type="term" value="C:Golgi membrane"/>
    <property type="evidence" value="ECO:0007669"/>
    <property type="project" value="TreeGrafter"/>
</dbReference>
<feature type="compositionally biased region" description="Basic and acidic residues" evidence="3">
    <location>
        <begin position="717"/>
        <end position="732"/>
    </location>
</feature>
<keyword evidence="6" id="KW-1185">Reference proteome</keyword>
<sequence length="1315" mass="138618">MSAEISAVQTYNNVLHVYGLHTSKEAVLPAFEQTLGQLRRVDVYLQHSTVLDQSGAHAVDLVCDSRSILIGFSDGTFQLMSWQSQLRGRISPFTEVQMRLPKRGSSGELRAGNETGSGLRRQGASRQGSLKAPTMRTALSGLSGQALSGGGLGTGSRAASVESALDLPCIEAMDYASSLRLLAVVLTDGACALLRAAESGLAPAEQLQLLHWVCSAGSGALCVRIGTVAQLLAVGLNSGEVALYKLWAPKGGEPLRIISLADWGYEPEVTGSVADMQWSPDNRALAVGWRRSGLGLWTPSGCRLLCSVRQARTGPMHSMSSSFKSPPPLSFENGVSAMAWGAFGYRLVLAEAGMAAQVLELSLAKSLTGSHRIVHHPLPGPSQAPGPQPEVHLLQADDRLLVITEGSEVSGGAGLAAGMRQGGAAGNASAAPHAADLGVVHLQPPAPYVAANWPLSHAALSADGMDIAVAGRNGLALYSRRSARWRLFGDVSQEREITVHHLMWLPRVVLACVSTPATANHAASSADLLLYPRYHLDNASLLGRFPLQQVPLAMDASGSHVVAAYAPLDIKVWRIDLAGTVLPSGKPSAKITIVRELSIMSVGQPLRDIALVERTAATFNSPYKQGRVVLEDREPQQCVLLRAGGHMSVLDMEQGSELTLANDVECFWLSGRAVTASPAPPGVSRLESQDSEAMSLHSAEPRALLPFTGGQNGLESEGARAAERGMHSRDRSQSNMSEMYDDAASAAGSMQGMIPQQPAAANGNGLGFLSAETSGRGTDDGEDVEIPWWTYGARGMQLWFPKSLAEPVSHAAAAEAAHYMTDPELEFDKEVYPISISLAEVSIIGVTQRVVRSAALATSTPSAAQGGSAGRPAASGLASYAHAMLPLFQPLPESQPVLPCLLRRLLQQERVAEAVSLAARHSRAPHFARSLEWLLFTSLEFNADLVPSPSKGPPAGSHGWSPQQASPERRRRGDSAGPLLLAAASLIRRFPQFRDIVVSVARKTDAAMWPALFQAVGAPSELLDDLIDAGALASAACCLLIVDRIEGSSIAHSSALRLIRLALAEAQYDLAAELLRFVVPPTEGDDAFSALPAVSGGAHVGQPRETAPGGGVAPQRNAGWLRSWFSGSAPQPEASTSYASGVAEGEGPQVSAGTAAWRVLGAEAWRLLDSGRLRNAARLSAALSAVGGSMPALLLSCRPPDRPLPTPLSIARALEMVEEELPVVPDLSLANNAQILLDACHGAGLLDWSIALALALENSLLLTELQSANPDLWQDFSKVALASETLRLYWSIVGEQLPAEPGVQNGPSNDGSDKG</sequence>
<dbReference type="eggNOG" id="KOG2006">
    <property type="taxonomic scope" value="Eukaryota"/>
</dbReference>
<keyword evidence="2" id="KW-0472">Membrane</keyword>
<dbReference type="InterPro" id="IPR040096">
    <property type="entry name" value="Ric1"/>
</dbReference>
<dbReference type="Gene3D" id="2.130.10.10">
    <property type="entry name" value="YVTN repeat-like/Quinoprotein amine dehydrogenase"/>
    <property type="match status" value="1"/>
</dbReference>
<dbReference type="GO" id="GO:0005829">
    <property type="term" value="C:cytosol"/>
    <property type="evidence" value="ECO:0007669"/>
    <property type="project" value="TreeGrafter"/>
</dbReference>
<dbReference type="Pfam" id="PF25440">
    <property type="entry name" value="Beta-prop_RIC1_2nd"/>
    <property type="match status" value="1"/>
</dbReference>
<dbReference type="InterPro" id="IPR015943">
    <property type="entry name" value="WD40/YVTN_repeat-like_dom_sf"/>
</dbReference>
<dbReference type="OrthoDB" id="513902at2759"/>
<evidence type="ECO:0000313" key="5">
    <source>
        <dbReference type="EMBL" id="EIE22522.1"/>
    </source>
</evidence>
<dbReference type="SUPFAM" id="SSF82171">
    <property type="entry name" value="DPP6 N-terminal domain-like"/>
    <property type="match status" value="1"/>
</dbReference>
<feature type="region of interest" description="Disordered" evidence="3">
    <location>
        <begin position="704"/>
        <end position="736"/>
    </location>
</feature>
<feature type="region of interest" description="Disordered" evidence="3">
    <location>
        <begin position="947"/>
        <end position="974"/>
    </location>
</feature>
<proteinExistence type="predicted"/>
<dbReference type="GO" id="GO:0006886">
    <property type="term" value="P:intracellular protein transport"/>
    <property type="evidence" value="ECO:0007669"/>
    <property type="project" value="InterPro"/>
</dbReference>
<reference evidence="5 6" key="1">
    <citation type="journal article" date="2012" name="Genome Biol.">
        <title>The genome of the polar eukaryotic microalga coccomyxa subellipsoidea reveals traits of cold adaptation.</title>
        <authorList>
            <person name="Blanc G."/>
            <person name="Agarkova I."/>
            <person name="Grimwood J."/>
            <person name="Kuo A."/>
            <person name="Brueggeman A."/>
            <person name="Dunigan D."/>
            <person name="Gurnon J."/>
            <person name="Ladunga I."/>
            <person name="Lindquist E."/>
            <person name="Lucas S."/>
            <person name="Pangilinan J."/>
            <person name="Proschold T."/>
            <person name="Salamov A."/>
            <person name="Schmutz J."/>
            <person name="Weeks D."/>
            <person name="Yamada T."/>
            <person name="Claverie J.M."/>
            <person name="Grigoriev I."/>
            <person name="Van Etten J."/>
            <person name="Lomsadze A."/>
            <person name="Borodovsky M."/>
        </authorList>
    </citation>
    <scope>NUCLEOTIDE SEQUENCE [LARGE SCALE GENOMIC DNA]</scope>
    <source>
        <strain evidence="5 6">C-169</strain>
    </source>
</reference>
<evidence type="ECO:0000256" key="3">
    <source>
        <dbReference type="SAM" id="MobiDB-lite"/>
    </source>
</evidence>
<feature type="region of interest" description="Disordered" evidence="3">
    <location>
        <begin position="678"/>
        <end position="697"/>
    </location>
</feature>
<comment type="caution">
    <text evidence="5">The sequence shown here is derived from an EMBL/GenBank/DDBJ whole genome shotgun (WGS) entry which is preliminary data.</text>
</comment>
<dbReference type="PANTHER" id="PTHR22746">
    <property type="entry name" value="RAB6A-GEF COMPLEX PARTNER PROTEIN 1"/>
    <property type="match status" value="1"/>
</dbReference>
<dbReference type="RefSeq" id="XP_005647066.1">
    <property type="nucleotide sequence ID" value="XM_005647009.1"/>
</dbReference>
<gene>
    <name evidence="5" type="ORF">COCSUDRAFT_83479</name>
</gene>
<feature type="domain" description="RIC1 C-terminal alpha solenoid region" evidence="4">
    <location>
        <begin position="900"/>
        <end position="1079"/>
    </location>
</feature>
<dbReference type="GO" id="GO:0034066">
    <property type="term" value="C:Ric1-Rgp1 guanyl-nucleotide exchange factor complex"/>
    <property type="evidence" value="ECO:0007669"/>
    <property type="project" value="InterPro"/>
</dbReference>
<dbReference type="EMBL" id="AGSI01000010">
    <property type="protein sequence ID" value="EIE22522.1"/>
    <property type="molecule type" value="Genomic_DNA"/>
</dbReference>
<accession>I0YVV3</accession>
<dbReference type="PANTHER" id="PTHR22746:SF10">
    <property type="entry name" value="GUANINE NUCLEOTIDE EXCHANGE FACTOR SUBUNIT RIC1"/>
    <property type="match status" value="1"/>
</dbReference>
<dbReference type="Proteomes" id="UP000007264">
    <property type="component" value="Unassembled WGS sequence"/>
</dbReference>
<dbReference type="GO" id="GO:0042147">
    <property type="term" value="P:retrograde transport, endosome to Golgi"/>
    <property type="evidence" value="ECO:0007669"/>
    <property type="project" value="TreeGrafter"/>
</dbReference>
<protein>
    <recommendedName>
        <fullName evidence="4">RIC1 C-terminal alpha solenoid region domain-containing protein</fullName>
    </recommendedName>
</protein>
<dbReference type="Pfam" id="PF07064">
    <property type="entry name" value="RIC1"/>
    <property type="match status" value="1"/>
</dbReference>